<organism evidence="2 3">
    <name type="scientific">Humibacillus xanthopallidus</name>
    <dbReference type="NCBI Taxonomy" id="412689"/>
    <lineage>
        <taxon>Bacteria</taxon>
        <taxon>Bacillati</taxon>
        <taxon>Actinomycetota</taxon>
        <taxon>Actinomycetes</taxon>
        <taxon>Micrococcales</taxon>
        <taxon>Intrasporangiaceae</taxon>
        <taxon>Humibacillus</taxon>
    </lineage>
</organism>
<dbReference type="AlphaFoldDB" id="A0A543I2Q7"/>
<accession>A0A543I2Q7</accession>
<feature type="compositionally biased region" description="Basic and acidic residues" evidence="1">
    <location>
        <begin position="37"/>
        <end position="48"/>
    </location>
</feature>
<evidence type="ECO:0000313" key="2">
    <source>
        <dbReference type="EMBL" id="TQM64873.1"/>
    </source>
</evidence>
<dbReference type="Proteomes" id="UP000316747">
    <property type="component" value="Unassembled WGS sequence"/>
</dbReference>
<proteinExistence type="predicted"/>
<gene>
    <name evidence="2" type="ORF">FBY41_1255</name>
</gene>
<feature type="region of interest" description="Disordered" evidence="1">
    <location>
        <begin position="18"/>
        <end position="48"/>
    </location>
</feature>
<protein>
    <submittedName>
        <fullName evidence="2">Uncharacterized protein</fullName>
    </submittedName>
</protein>
<name>A0A543I2Q7_9MICO</name>
<keyword evidence="3" id="KW-1185">Reference proteome</keyword>
<evidence type="ECO:0000256" key="1">
    <source>
        <dbReference type="SAM" id="MobiDB-lite"/>
    </source>
</evidence>
<sequence length="48" mass="5614">MIDSQMQALLLDLARRQRAQEGRRTRQHRGARQIALEARRLSRDSRAA</sequence>
<dbReference type="EMBL" id="VFPM01000001">
    <property type="protein sequence ID" value="TQM64873.1"/>
    <property type="molecule type" value="Genomic_DNA"/>
</dbReference>
<reference evidence="2 3" key="1">
    <citation type="submission" date="2019-06" db="EMBL/GenBank/DDBJ databases">
        <title>Genome sequencing of plant associated microbes to promote plant fitness in Sorghum bicolor and Oryza sativa.</title>
        <authorList>
            <person name="Coleman-Derr D."/>
        </authorList>
    </citation>
    <scope>NUCLEOTIDE SEQUENCE [LARGE SCALE GENOMIC DNA]</scope>
    <source>
        <strain evidence="2 3">KV-663</strain>
    </source>
</reference>
<comment type="caution">
    <text evidence="2">The sequence shown here is derived from an EMBL/GenBank/DDBJ whole genome shotgun (WGS) entry which is preliminary data.</text>
</comment>
<evidence type="ECO:0000313" key="3">
    <source>
        <dbReference type="Proteomes" id="UP000316747"/>
    </source>
</evidence>